<dbReference type="RefSeq" id="XP_014667179.1">
    <property type="nucleotide sequence ID" value="XM_014811693.1"/>
</dbReference>
<dbReference type="SUPFAM" id="SSF82199">
    <property type="entry name" value="SET domain"/>
    <property type="match status" value="1"/>
</dbReference>
<name>A0ABM1E4Q8_PRICU</name>
<protein>
    <submittedName>
        <fullName evidence="2">SET domain-containing protein 4-like</fullName>
    </submittedName>
</protein>
<organism evidence="1 2">
    <name type="scientific">Priapulus caudatus</name>
    <name type="common">Priapulid worm</name>
    <dbReference type="NCBI Taxonomy" id="37621"/>
    <lineage>
        <taxon>Eukaryota</taxon>
        <taxon>Metazoa</taxon>
        <taxon>Ecdysozoa</taxon>
        <taxon>Scalidophora</taxon>
        <taxon>Priapulida</taxon>
        <taxon>Priapulimorpha</taxon>
        <taxon>Priapulimorphida</taxon>
        <taxon>Priapulidae</taxon>
        <taxon>Priapulus</taxon>
    </lineage>
</organism>
<sequence length="214" mass="24647">MTGKRGRRGREKRRAREGCAVTRPVPLDNCDTTIRLNRWLKKHGFRNTSRLRPADFPGTGRGLMACKSISSGQVLVSLPRELMITTQTVLDSYLGPHVSSWHPRLAPVDVLSVFLVCERCCGDRSPWQPYVDSLPERFTTPAYFTRRELRELPRSLDDAVRRQRTAIAASYNDVKKFMDELEKSFPEFRGTMTQDAHCWAWHIVNTRSVYMGIF</sequence>
<dbReference type="Proteomes" id="UP000695022">
    <property type="component" value="Unplaced"/>
</dbReference>
<dbReference type="GeneID" id="106808824"/>
<reference evidence="2" key="1">
    <citation type="submission" date="2025-08" db="UniProtKB">
        <authorList>
            <consortium name="RefSeq"/>
        </authorList>
    </citation>
    <scope>IDENTIFICATION</scope>
</reference>
<proteinExistence type="predicted"/>
<dbReference type="InterPro" id="IPR050600">
    <property type="entry name" value="SETD3_SETD6_MTase"/>
</dbReference>
<dbReference type="PANTHER" id="PTHR13271">
    <property type="entry name" value="UNCHARACTERIZED PUTATIVE METHYLTRANSFERASE"/>
    <property type="match status" value="1"/>
</dbReference>
<accession>A0ABM1E4Q8</accession>
<evidence type="ECO:0000313" key="1">
    <source>
        <dbReference type="Proteomes" id="UP000695022"/>
    </source>
</evidence>
<dbReference type="InterPro" id="IPR046341">
    <property type="entry name" value="SET_dom_sf"/>
</dbReference>
<dbReference type="Gene3D" id="3.90.1410.10">
    <property type="entry name" value="set domain protein methyltransferase, domain 1"/>
    <property type="match status" value="1"/>
</dbReference>
<dbReference type="PANTHER" id="PTHR13271:SF151">
    <property type="entry name" value="SET DOMAIN-CONTAINING PROTEIN 4"/>
    <property type="match status" value="1"/>
</dbReference>
<evidence type="ECO:0000313" key="2">
    <source>
        <dbReference type="RefSeq" id="XP_014667179.1"/>
    </source>
</evidence>
<gene>
    <name evidence="2" type="primary">LOC106808824</name>
</gene>
<keyword evidence="1" id="KW-1185">Reference proteome</keyword>